<gene>
    <name evidence="2" type="ORF">NC661_08855</name>
</gene>
<proteinExistence type="predicted"/>
<dbReference type="Proteomes" id="UP001145072">
    <property type="component" value="Unassembled WGS sequence"/>
</dbReference>
<feature type="domain" description="N-acetyltransferase" evidence="1">
    <location>
        <begin position="6"/>
        <end position="143"/>
    </location>
</feature>
<sequence length="286" mass="32884">MEQSLLHMRRLSLDDQVLVQNMQTSVEDDYILHIFPDLVTSKTNNVYGLFQQDNLLAIAGASFYPGGYAMLGRLRSDTRFLAKGNATNILGYIKSELEKDPAIKWVGANTNLGNKAARRVLEKIGLDEVTRLHSYSVAEPDLVNGTAGAIWQPIHSIEEKRALLNGLTGNATTIYPYECYYPFPLTDQLLTDEHLEDSVFFQNPKQDRFMVIKKDQKRDWYAQVKYFWNDHFYQPGWWETVYHYVGQQPEEGIKAWIDFSEQGLGNIPNLEAFDVSDGWILYGKWV</sequence>
<dbReference type="GO" id="GO:0016747">
    <property type="term" value="F:acyltransferase activity, transferring groups other than amino-acyl groups"/>
    <property type="evidence" value="ECO:0007669"/>
    <property type="project" value="InterPro"/>
</dbReference>
<name>A0A9X4AJM3_9BACI</name>
<dbReference type="EMBL" id="JAMQJZ010000005">
    <property type="protein sequence ID" value="MDC3420473.1"/>
    <property type="molecule type" value="Genomic_DNA"/>
</dbReference>
<accession>A0A9X4AJM3</accession>
<evidence type="ECO:0000313" key="2">
    <source>
        <dbReference type="EMBL" id="MDC3420473.1"/>
    </source>
</evidence>
<dbReference type="Gene3D" id="3.40.630.30">
    <property type="match status" value="1"/>
</dbReference>
<dbReference type="AlphaFoldDB" id="A0A9X4AJM3"/>
<reference evidence="2" key="1">
    <citation type="submission" date="2022-06" db="EMBL/GenBank/DDBJ databases">
        <title>Aquibacillus sp. a new bacterium isolated from soil saline samples.</title>
        <authorList>
            <person name="Galisteo C."/>
            <person name="De La Haba R."/>
            <person name="Sanchez-Porro C."/>
            <person name="Ventosa A."/>
        </authorList>
    </citation>
    <scope>NUCLEOTIDE SEQUENCE</scope>
    <source>
        <strain evidence="2">JCM 12387</strain>
    </source>
</reference>
<dbReference type="PROSITE" id="PS51186">
    <property type="entry name" value="GNAT"/>
    <property type="match status" value="1"/>
</dbReference>
<protein>
    <submittedName>
        <fullName evidence="2">N-acetyltransferase</fullName>
    </submittedName>
</protein>
<organism evidence="2 3">
    <name type="scientific">Aquibacillus koreensis</name>
    <dbReference type="NCBI Taxonomy" id="279446"/>
    <lineage>
        <taxon>Bacteria</taxon>
        <taxon>Bacillati</taxon>
        <taxon>Bacillota</taxon>
        <taxon>Bacilli</taxon>
        <taxon>Bacillales</taxon>
        <taxon>Bacillaceae</taxon>
        <taxon>Aquibacillus</taxon>
    </lineage>
</organism>
<keyword evidence="3" id="KW-1185">Reference proteome</keyword>
<dbReference type="RefSeq" id="WP_259869118.1">
    <property type="nucleotide sequence ID" value="NZ_JAMQJZ010000005.1"/>
</dbReference>
<dbReference type="InterPro" id="IPR016181">
    <property type="entry name" value="Acyl_CoA_acyltransferase"/>
</dbReference>
<evidence type="ECO:0000259" key="1">
    <source>
        <dbReference type="PROSITE" id="PS51186"/>
    </source>
</evidence>
<dbReference type="SUPFAM" id="SSF55729">
    <property type="entry name" value="Acyl-CoA N-acyltransferases (Nat)"/>
    <property type="match status" value="1"/>
</dbReference>
<evidence type="ECO:0000313" key="3">
    <source>
        <dbReference type="Proteomes" id="UP001145072"/>
    </source>
</evidence>
<comment type="caution">
    <text evidence="2">The sequence shown here is derived from an EMBL/GenBank/DDBJ whole genome shotgun (WGS) entry which is preliminary data.</text>
</comment>
<dbReference type="InterPro" id="IPR000182">
    <property type="entry name" value="GNAT_dom"/>
</dbReference>